<proteinExistence type="predicted"/>
<evidence type="ECO:0000313" key="3">
    <source>
        <dbReference type="EMBL" id="SJZ39784.1"/>
    </source>
</evidence>
<dbReference type="InterPro" id="IPR009057">
    <property type="entry name" value="Homeodomain-like_sf"/>
</dbReference>
<dbReference type="InterPro" id="IPR001647">
    <property type="entry name" value="HTH_TetR"/>
</dbReference>
<dbReference type="PANTHER" id="PTHR30328">
    <property type="entry name" value="TRANSCRIPTIONAL REPRESSOR"/>
    <property type="match status" value="1"/>
</dbReference>
<dbReference type="SUPFAM" id="SSF46689">
    <property type="entry name" value="Homeodomain-like"/>
    <property type="match status" value="1"/>
</dbReference>
<dbReference type="EMBL" id="FUWY01000001">
    <property type="protein sequence ID" value="SJZ39784.1"/>
    <property type="molecule type" value="Genomic_DNA"/>
</dbReference>
<dbReference type="InterPro" id="IPR036271">
    <property type="entry name" value="Tet_transcr_reg_TetR-rel_C_sf"/>
</dbReference>
<protein>
    <submittedName>
        <fullName evidence="3">Transcriptional regulator, TetR family</fullName>
    </submittedName>
</protein>
<keyword evidence="4" id="KW-1185">Reference proteome</keyword>
<dbReference type="InterPro" id="IPR050109">
    <property type="entry name" value="HTH-type_TetR-like_transc_reg"/>
</dbReference>
<reference evidence="4" key="1">
    <citation type="submission" date="2017-02" db="EMBL/GenBank/DDBJ databases">
        <authorList>
            <person name="Varghese N."/>
            <person name="Submissions S."/>
        </authorList>
    </citation>
    <scope>NUCLEOTIDE SEQUENCE [LARGE SCALE GENOMIC DNA]</scope>
    <source>
        <strain evidence="4">ATCC 25662</strain>
    </source>
</reference>
<dbReference type="GO" id="GO:0003677">
    <property type="term" value="F:DNA binding"/>
    <property type="evidence" value="ECO:0007669"/>
    <property type="project" value="UniProtKB-KW"/>
</dbReference>
<feature type="domain" description="HTH tetR-type" evidence="2">
    <location>
        <begin position="43"/>
        <end position="88"/>
    </location>
</feature>
<evidence type="ECO:0000259" key="2">
    <source>
        <dbReference type="Pfam" id="PF00440"/>
    </source>
</evidence>
<dbReference type="SUPFAM" id="SSF48498">
    <property type="entry name" value="Tetracyclin repressor-like, C-terminal domain"/>
    <property type="match status" value="1"/>
</dbReference>
<organism evidence="3 4">
    <name type="scientific">Anaerorhabdus furcosa</name>
    <dbReference type="NCBI Taxonomy" id="118967"/>
    <lineage>
        <taxon>Bacteria</taxon>
        <taxon>Bacillati</taxon>
        <taxon>Bacillota</taxon>
        <taxon>Erysipelotrichia</taxon>
        <taxon>Erysipelotrichales</taxon>
        <taxon>Erysipelotrichaceae</taxon>
        <taxon>Anaerorhabdus</taxon>
    </lineage>
</organism>
<dbReference type="Gene3D" id="1.10.357.10">
    <property type="entry name" value="Tetracycline Repressor, domain 2"/>
    <property type="match status" value="1"/>
</dbReference>
<dbReference type="STRING" id="118967.SAMN02745191_0455"/>
<sequence>MQQIIKEFLLTNEIDLTIIDRIVYNSGGYMKKEQKTIITKNKIMAKALEEFGENGYLGTSLNTICKEGISKGLLYHNFESKDVLYLECVKESFDKLITYIKNQEIGTDPKKYMEARLQFFQTYPNHGRIFFEAILQPPHQLKKEIELIKEQFDQLNIQIYQGILSTLTLRKGVTKKNAMNYFSIMQAMFNGYFSSPTYQSLSQDEWVMMHEDYLLKMIDFMLYGIANRG</sequence>
<gene>
    <name evidence="3" type="ORF">SAMN02745191_0455</name>
</gene>
<dbReference type="GO" id="GO:0006355">
    <property type="term" value="P:regulation of DNA-templated transcription"/>
    <property type="evidence" value="ECO:0007669"/>
    <property type="project" value="UniProtKB-ARBA"/>
</dbReference>
<dbReference type="Pfam" id="PF00440">
    <property type="entry name" value="TetR_N"/>
    <property type="match status" value="1"/>
</dbReference>
<name>A0A1T4KBH5_9FIRM</name>
<keyword evidence="1" id="KW-0238">DNA-binding</keyword>
<dbReference type="PANTHER" id="PTHR30328:SF54">
    <property type="entry name" value="HTH-TYPE TRANSCRIPTIONAL REPRESSOR SCO4008"/>
    <property type="match status" value="1"/>
</dbReference>
<accession>A0A1T4KBH5</accession>
<dbReference type="Gene3D" id="1.10.10.60">
    <property type="entry name" value="Homeodomain-like"/>
    <property type="match status" value="1"/>
</dbReference>
<dbReference type="AlphaFoldDB" id="A0A1T4KBH5"/>
<evidence type="ECO:0000256" key="1">
    <source>
        <dbReference type="ARBA" id="ARBA00023125"/>
    </source>
</evidence>
<dbReference type="Proteomes" id="UP000243297">
    <property type="component" value="Unassembled WGS sequence"/>
</dbReference>
<evidence type="ECO:0000313" key="4">
    <source>
        <dbReference type="Proteomes" id="UP000243297"/>
    </source>
</evidence>